<protein>
    <submittedName>
        <fullName evidence="2">Polyketide cyclase</fullName>
    </submittedName>
    <submittedName>
        <fullName evidence="3">SRPBCC family protein</fullName>
    </submittedName>
</protein>
<dbReference type="EMBL" id="VCJR02000002">
    <property type="protein sequence ID" value="NHK28044.1"/>
    <property type="molecule type" value="Genomic_DNA"/>
</dbReference>
<name>A0A8J3A233_9PROT</name>
<proteinExistence type="predicted"/>
<reference evidence="2" key="3">
    <citation type="submission" date="2020-09" db="EMBL/GenBank/DDBJ databases">
        <authorList>
            <person name="Sun Q."/>
            <person name="Zhou Y."/>
        </authorList>
    </citation>
    <scope>NUCLEOTIDE SEQUENCE</scope>
    <source>
        <strain evidence="2">CGMCC 1.14984</strain>
    </source>
</reference>
<evidence type="ECO:0000313" key="4">
    <source>
        <dbReference type="Proteomes" id="UP000621856"/>
    </source>
</evidence>
<evidence type="ECO:0000313" key="2">
    <source>
        <dbReference type="EMBL" id="GGH97295.1"/>
    </source>
</evidence>
<dbReference type="InterPro" id="IPR019587">
    <property type="entry name" value="Polyketide_cyclase/dehydratase"/>
</dbReference>
<keyword evidence="5" id="KW-1185">Reference proteome</keyword>
<dbReference type="Pfam" id="PF10604">
    <property type="entry name" value="Polyketide_cyc2"/>
    <property type="match status" value="1"/>
</dbReference>
<dbReference type="CDD" id="cd07818">
    <property type="entry name" value="SRPBCC_1"/>
    <property type="match status" value="1"/>
</dbReference>
<reference evidence="2" key="1">
    <citation type="journal article" date="2014" name="Int. J. Syst. Evol. Microbiol.">
        <title>Complete genome sequence of Corynebacterium casei LMG S-19264T (=DSM 44701T), isolated from a smear-ripened cheese.</title>
        <authorList>
            <consortium name="US DOE Joint Genome Institute (JGI-PGF)"/>
            <person name="Walter F."/>
            <person name="Albersmeier A."/>
            <person name="Kalinowski J."/>
            <person name="Ruckert C."/>
        </authorList>
    </citation>
    <scope>NUCLEOTIDE SEQUENCE</scope>
    <source>
        <strain evidence="2">CGMCC 1.14984</strain>
    </source>
</reference>
<accession>A0A8J3A233</accession>
<evidence type="ECO:0000313" key="5">
    <source>
        <dbReference type="Proteomes" id="UP000818603"/>
    </source>
</evidence>
<dbReference type="Gene3D" id="3.30.530.20">
    <property type="match status" value="1"/>
</dbReference>
<evidence type="ECO:0000313" key="3">
    <source>
        <dbReference type="EMBL" id="NHK28044.1"/>
    </source>
</evidence>
<sequence>MEILLLILLVLVVLALGAYALGFFLPDHVTMSRDITINAPRETVFALIGDFNRWPAWSPWADRDPEAKYTIEGSGVGHLMAWTSEVKSVGNGSQRITAYDPPRRMESDLNFGAMGGAHAVFQLEEKGPSSTHITWSFDSNMRRGVPVLMQPMATYMGFMMEKFLAPDYEKGLESLKASAEEEAGDAPAPAQFTPRP</sequence>
<evidence type="ECO:0000256" key="1">
    <source>
        <dbReference type="SAM" id="MobiDB-lite"/>
    </source>
</evidence>
<organism evidence="2 4">
    <name type="scientific">Aquisalinus luteolus</name>
    <dbReference type="NCBI Taxonomy" id="1566827"/>
    <lineage>
        <taxon>Bacteria</taxon>
        <taxon>Pseudomonadati</taxon>
        <taxon>Pseudomonadota</taxon>
        <taxon>Alphaproteobacteria</taxon>
        <taxon>Parvularculales</taxon>
        <taxon>Parvularculaceae</taxon>
        <taxon>Aquisalinus</taxon>
    </lineage>
</organism>
<dbReference type="EMBL" id="BMGZ01000002">
    <property type="protein sequence ID" value="GGH97295.1"/>
    <property type="molecule type" value="Genomic_DNA"/>
</dbReference>
<dbReference type="AlphaFoldDB" id="A0A8J3A233"/>
<dbReference type="InterPro" id="IPR023393">
    <property type="entry name" value="START-like_dom_sf"/>
</dbReference>
<reference evidence="3 5" key="2">
    <citation type="submission" date="2020-02" db="EMBL/GenBank/DDBJ databases">
        <title>Genome sequence of Parvularcula flava strain NH6-79.</title>
        <authorList>
            <person name="Abdul Karim M.H."/>
            <person name="Lam M.Q."/>
            <person name="Chen S.J."/>
            <person name="Yahya A."/>
            <person name="Shahir S."/>
            <person name="Shamsir M.S."/>
            <person name="Chong C.S."/>
        </authorList>
    </citation>
    <scope>NUCLEOTIDE SEQUENCE [LARGE SCALE GENOMIC DNA]</scope>
    <source>
        <strain evidence="3 5">NH6-79</strain>
    </source>
</reference>
<dbReference type="Proteomes" id="UP000818603">
    <property type="component" value="Unassembled WGS sequence"/>
</dbReference>
<dbReference type="SUPFAM" id="SSF55961">
    <property type="entry name" value="Bet v1-like"/>
    <property type="match status" value="1"/>
</dbReference>
<feature type="region of interest" description="Disordered" evidence="1">
    <location>
        <begin position="175"/>
        <end position="196"/>
    </location>
</feature>
<gene>
    <name evidence="3" type="ORF">FF098_009020</name>
    <name evidence="2" type="ORF">GCM10011355_18160</name>
</gene>
<comment type="caution">
    <text evidence="2">The sequence shown here is derived from an EMBL/GenBank/DDBJ whole genome shotgun (WGS) entry which is preliminary data.</text>
</comment>
<dbReference type="RefSeq" id="WP_155139716.1">
    <property type="nucleotide sequence ID" value="NZ_BMGZ01000002.1"/>
</dbReference>
<dbReference type="Proteomes" id="UP000621856">
    <property type="component" value="Unassembled WGS sequence"/>
</dbReference>